<protein>
    <submittedName>
        <fullName evidence="2">Uncharacterized protein</fullName>
    </submittedName>
</protein>
<accession>A0A813DIL0</accession>
<reference evidence="2" key="1">
    <citation type="submission" date="2021-02" db="EMBL/GenBank/DDBJ databases">
        <authorList>
            <person name="Dougan E. K."/>
            <person name="Rhodes N."/>
            <person name="Thang M."/>
            <person name="Chan C."/>
        </authorList>
    </citation>
    <scope>NUCLEOTIDE SEQUENCE</scope>
</reference>
<proteinExistence type="predicted"/>
<dbReference type="AlphaFoldDB" id="A0A813DIL0"/>
<evidence type="ECO:0000313" key="3">
    <source>
        <dbReference type="Proteomes" id="UP000654075"/>
    </source>
</evidence>
<dbReference type="Proteomes" id="UP000654075">
    <property type="component" value="Unassembled WGS sequence"/>
</dbReference>
<comment type="caution">
    <text evidence="2">The sequence shown here is derived from an EMBL/GenBank/DDBJ whole genome shotgun (WGS) entry which is preliminary data.</text>
</comment>
<dbReference type="SUPFAM" id="SSF51197">
    <property type="entry name" value="Clavaminate synthase-like"/>
    <property type="match status" value="1"/>
</dbReference>
<keyword evidence="3" id="KW-1185">Reference proteome</keyword>
<dbReference type="EMBL" id="CAJNNV010001893">
    <property type="protein sequence ID" value="CAE8586050.1"/>
    <property type="molecule type" value="Genomic_DNA"/>
</dbReference>
<sequence length="299" mass="33206">MAASLEDAEASCRAAELRSCGLTVLKMPEASLDRATSIFEHIRGDALAAEVDIQDFEPLGGCPLPSWYRRWILPRLPVEQLNFQIGNQTDSDNEDSDDEAQNLRYANAAQLVTLQEMVGDLASVVEPVLRKHFGPSERVVVVNAQFIFGGKLAESDMHRDFCTDCAVSLLTPLYDYSPEEASLYYWPFNQNPEMYASKDGVTRSRRRYAYRQGEAILFSGNLYHQTVPFGEPEGGWGERRCRALFCMVLVAAGQLEASPDRHAIMKKLKGPAGGSLRDPITEEWIAASSNSSSDQEGDE</sequence>
<evidence type="ECO:0000256" key="1">
    <source>
        <dbReference type="SAM" id="MobiDB-lite"/>
    </source>
</evidence>
<feature type="compositionally biased region" description="Polar residues" evidence="1">
    <location>
        <begin position="287"/>
        <end position="299"/>
    </location>
</feature>
<feature type="region of interest" description="Disordered" evidence="1">
    <location>
        <begin position="271"/>
        <end position="299"/>
    </location>
</feature>
<name>A0A813DIL0_POLGL</name>
<evidence type="ECO:0000313" key="2">
    <source>
        <dbReference type="EMBL" id="CAE8586050.1"/>
    </source>
</evidence>
<organism evidence="2 3">
    <name type="scientific">Polarella glacialis</name>
    <name type="common">Dinoflagellate</name>
    <dbReference type="NCBI Taxonomy" id="89957"/>
    <lineage>
        <taxon>Eukaryota</taxon>
        <taxon>Sar</taxon>
        <taxon>Alveolata</taxon>
        <taxon>Dinophyceae</taxon>
        <taxon>Suessiales</taxon>
        <taxon>Suessiaceae</taxon>
        <taxon>Polarella</taxon>
    </lineage>
</organism>
<gene>
    <name evidence="2" type="ORF">PGLA1383_LOCUS4947</name>
</gene>